<dbReference type="InterPro" id="IPR038678">
    <property type="entry name" value="Spondin_N_sf"/>
</dbReference>
<dbReference type="InterPro" id="IPR003961">
    <property type="entry name" value="FN3_dom"/>
</dbReference>
<dbReference type="Gene3D" id="2.60.40.10">
    <property type="entry name" value="Immunoglobulins"/>
    <property type="match status" value="1"/>
</dbReference>
<reference evidence="3 4" key="1">
    <citation type="submission" date="2016-12" db="EMBL/GenBank/DDBJ databases">
        <authorList>
            <person name="Song W.-J."/>
            <person name="Kurnit D.M."/>
        </authorList>
    </citation>
    <scope>NUCLEOTIDE SEQUENCE [LARGE SCALE GENOMIC DNA]</scope>
    <source>
        <strain evidence="3 4">IMCC3135</strain>
    </source>
</reference>
<evidence type="ECO:0000313" key="3">
    <source>
        <dbReference type="EMBL" id="ASJ71870.1"/>
    </source>
</evidence>
<feature type="chain" id="PRO_5016358350" evidence="1">
    <location>
        <begin position="26"/>
        <end position="334"/>
    </location>
</feature>
<dbReference type="AlphaFoldDB" id="A0A2Z2NT04"/>
<dbReference type="SUPFAM" id="SSF49265">
    <property type="entry name" value="Fibronectin type III"/>
    <property type="match status" value="1"/>
</dbReference>
<dbReference type="NCBIfam" id="NF038123">
    <property type="entry name" value="NF038123_dom"/>
    <property type="match status" value="1"/>
</dbReference>
<feature type="signal peptide" evidence="1">
    <location>
        <begin position="1"/>
        <end position="25"/>
    </location>
</feature>
<dbReference type="EC" id="3.2.1.1" evidence="3"/>
<dbReference type="InterPro" id="IPR009465">
    <property type="entry name" value="Spondin_N"/>
</dbReference>
<evidence type="ECO:0000259" key="2">
    <source>
        <dbReference type="Pfam" id="PF06468"/>
    </source>
</evidence>
<sequence>MHHYRSALTLSALVLSVATAAPVLASDYEITITNLTRGIHFTPLIAAAHDQNIRMFHAGMEASSELQAIAEGGDIQSMNDLLTGFGSDVAAGDGLLAPGASVTLTLNDVAAVNSVLSISGMLLPTNDGFVGIDSAALPRADGESITLFARGYDAGTEANDELVGSGAPGVAGFPAPPPVVATGTGVGGTGINTVAEGYVHVHPGVLGDLDANGGISDINSVVHRWQNPVARVVITNQGGEQGGVGGVSTVGNLAGTVYSGTALELFWERASSDEASVVGYRIERDGAALLTLDGISYFDQGLSADTTYSYSVSAIDANGSAGQATDIQLTTNAR</sequence>
<dbReference type="Proteomes" id="UP000250079">
    <property type="component" value="Chromosome"/>
</dbReference>
<accession>A0A2Z2NT04</accession>
<dbReference type="InterPro" id="IPR036116">
    <property type="entry name" value="FN3_sf"/>
</dbReference>
<dbReference type="GO" id="GO:0004556">
    <property type="term" value="F:alpha-amylase activity"/>
    <property type="evidence" value="ECO:0007669"/>
    <property type="project" value="UniProtKB-EC"/>
</dbReference>
<dbReference type="EMBL" id="CP018632">
    <property type="protein sequence ID" value="ASJ71870.1"/>
    <property type="molecule type" value="Genomic_DNA"/>
</dbReference>
<proteinExistence type="predicted"/>
<dbReference type="InterPro" id="IPR013783">
    <property type="entry name" value="Ig-like_fold"/>
</dbReference>
<dbReference type="OrthoDB" id="264824at2"/>
<keyword evidence="3" id="KW-0326">Glycosidase</keyword>
<keyword evidence="3" id="KW-0378">Hydrolase</keyword>
<name>A0A2Z2NT04_9GAMM</name>
<evidence type="ECO:0000256" key="1">
    <source>
        <dbReference type="SAM" id="SignalP"/>
    </source>
</evidence>
<dbReference type="RefSeq" id="WP_088917253.1">
    <property type="nucleotide sequence ID" value="NZ_CP018632.1"/>
</dbReference>
<keyword evidence="4" id="KW-1185">Reference proteome</keyword>
<gene>
    <name evidence="3" type="primary">igtZ_1</name>
    <name evidence="3" type="ORF">IMCC3135_08860</name>
</gene>
<organism evidence="3 4">
    <name type="scientific">Granulosicoccus antarcticus IMCC3135</name>
    <dbReference type="NCBI Taxonomy" id="1192854"/>
    <lineage>
        <taxon>Bacteria</taxon>
        <taxon>Pseudomonadati</taxon>
        <taxon>Pseudomonadota</taxon>
        <taxon>Gammaproteobacteria</taxon>
        <taxon>Chromatiales</taxon>
        <taxon>Granulosicoccaceae</taxon>
        <taxon>Granulosicoccus</taxon>
    </lineage>
</organism>
<protein>
    <submittedName>
        <fullName evidence="3">Alpha-amylase</fullName>
        <ecNumber evidence="3">3.2.1.1</ecNumber>
    </submittedName>
</protein>
<dbReference type="Gene3D" id="2.60.40.2130">
    <property type="entry name" value="F-spondin domain"/>
    <property type="match status" value="1"/>
</dbReference>
<keyword evidence="1" id="KW-0732">Signal</keyword>
<evidence type="ECO:0000313" key="4">
    <source>
        <dbReference type="Proteomes" id="UP000250079"/>
    </source>
</evidence>
<dbReference type="Pfam" id="PF06468">
    <property type="entry name" value="Spond_N"/>
    <property type="match status" value="1"/>
</dbReference>
<dbReference type="CDD" id="cd00063">
    <property type="entry name" value="FN3"/>
    <property type="match status" value="1"/>
</dbReference>
<feature type="domain" description="Spondin" evidence="2">
    <location>
        <begin position="40"/>
        <end position="157"/>
    </location>
</feature>
<dbReference type="KEGG" id="gai:IMCC3135_08860"/>